<dbReference type="InterPro" id="IPR017937">
    <property type="entry name" value="Thioredoxin_CS"/>
</dbReference>
<accession>A0A660LFS4</accession>
<comment type="caution">
    <text evidence="11">The sequence shown here is derived from an EMBL/GenBank/DDBJ whole genome shotgun (WGS) entry which is preliminary data.</text>
</comment>
<dbReference type="PIRSF" id="PIRSF000077">
    <property type="entry name" value="Thioredoxin"/>
    <property type="match status" value="1"/>
</dbReference>
<feature type="site" description="Contributes to redox potential value" evidence="8">
    <location>
        <position position="32"/>
    </location>
</feature>
<keyword evidence="2" id="KW-0813">Transport</keyword>
<dbReference type="GO" id="GO:0005829">
    <property type="term" value="C:cytosol"/>
    <property type="evidence" value="ECO:0007669"/>
    <property type="project" value="TreeGrafter"/>
</dbReference>
<dbReference type="PANTHER" id="PTHR45663:SF11">
    <property type="entry name" value="GEO12009P1"/>
    <property type="match status" value="1"/>
</dbReference>
<dbReference type="EMBL" id="RBIL01000001">
    <property type="protein sequence ID" value="RKQ92770.1"/>
    <property type="molecule type" value="Genomic_DNA"/>
</dbReference>
<dbReference type="InterPro" id="IPR036249">
    <property type="entry name" value="Thioredoxin-like_sf"/>
</dbReference>
<evidence type="ECO:0000256" key="6">
    <source>
        <dbReference type="NCBIfam" id="TIGR01068"/>
    </source>
</evidence>
<dbReference type="PROSITE" id="PS00194">
    <property type="entry name" value="THIOREDOXIN_1"/>
    <property type="match status" value="1"/>
</dbReference>
<dbReference type="GO" id="GO:0015035">
    <property type="term" value="F:protein-disulfide reductase activity"/>
    <property type="evidence" value="ECO:0007669"/>
    <property type="project" value="UniProtKB-UniRule"/>
</dbReference>
<dbReference type="InterPro" id="IPR005746">
    <property type="entry name" value="Thioredoxin"/>
</dbReference>
<reference evidence="11 12" key="1">
    <citation type="submission" date="2018-10" db="EMBL/GenBank/DDBJ databases">
        <title>Genomic Encyclopedia of Archaeal and Bacterial Type Strains, Phase II (KMG-II): from individual species to whole genera.</title>
        <authorList>
            <person name="Goeker M."/>
        </authorList>
    </citation>
    <scope>NUCLEOTIDE SEQUENCE [LARGE SCALE GENOMIC DNA]</scope>
    <source>
        <strain evidence="11 12">DSM 14954</strain>
    </source>
</reference>
<feature type="site" description="Contributes to redox potential value" evidence="8">
    <location>
        <position position="33"/>
    </location>
</feature>
<evidence type="ECO:0000256" key="4">
    <source>
        <dbReference type="ARBA" id="ARBA00023157"/>
    </source>
</evidence>
<evidence type="ECO:0000256" key="1">
    <source>
        <dbReference type="ARBA" id="ARBA00008987"/>
    </source>
</evidence>
<evidence type="ECO:0000256" key="7">
    <source>
        <dbReference type="PIRNR" id="PIRNR000077"/>
    </source>
</evidence>
<keyword evidence="3" id="KW-0249">Electron transport</keyword>
<evidence type="ECO:0000256" key="3">
    <source>
        <dbReference type="ARBA" id="ARBA00022982"/>
    </source>
</evidence>
<dbReference type="PROSITE" id="PS51352">
    <property type="entry name" value="THIOREDOXIN_2"/>
    <property type="match status" value="1"/>
</dbReference>
<evidence type="ECO:0000313" key="12">
    <source>
        <dbReference type="Proteomes" id="UP000278962"/>
    </source>
</evidence>
<name>A0A660LFS4_9ACTN</name>
<dbReference type="CDD" id="cd02947">
    <property type="entry name" value="TRX_family"/>
    <property type="match status" value="1"/>
</dbReference>
<dbReference type="NCBIfam" id="TIGR01068">
    <property type="entry name" value="thioredoxin"/>
    <property type="match status" value="1"/>
</dbReference>
<evidence type="ECO:0000256" key="8">
    <source>
        <dbReference type="PIRSR" id="PIRSR000077-1"/>
    </source>
</evidence>
<feature type="disulfide bond" description="Redox-active" evidence="9">
    <location>
        <begin position="31"/>
        <end position="34"/>
    </location>
</feature>
<feature type="active site" description="Nucleophile" evidence="8">
    <location>
        <position position="31"/>
    </location>
</feature>
<gene>
    <name evidence="11" type="ORF">C8N24_2625</name>
</gene>
<dbReference type="FunFam" id="3.40.30.10:FF:000001">
    <property type="entry name" value="Thioredoxin"/>
    <property type="match status" value="1"/>
</dbReference>
<evidence type="ECO:0000259" key="10">
    <source>
        <dbReference type="PROSITE" id="PS51352"/>
    </source>
</evidence>
<evidence type="ECO:0000313" key="11">
    <source>
        <dbReference type="EMBL" id="RKQ92770.1"/>
    </source>
</evidence>
<evidence type="ECO:0000256" key="5">
    <source>
        <dbReference type="ARBA" id="ARBA00023284"/>
    </source>
</evidence>
<dbReference type="SUPFAM" id="SSF52833">
    <property type="entry name" value="Thioredoxin-like"/>
    <property type="match status" value="1"/>
</dbReference>
<feature type="site" description="Deprotonates C-terminal active site Cys" evidence="8">
    <location>
        <position position="25"/>
    </location>
</feature>
<comment type="similarity">
    <text evidence="1 7">Belongs to the thioredoxin family.</text>
</comment>
<evidence type="ECO:0000256" key="2">
    <source>
        <dbReference type="ARBA" id="ARBA00022448"/>
    </source>
</evidence>
<proteinExistence type="inferred from homology"/>
<sequence length="112" mass="12421">MALNPVTTDTFTAEVLEADKPVLVDFWATWCPPCRAMSPLLADMAAERDDLKIVSVDVDNEQELAVKYGVLGMPTFMLFDNGTQIANLVGARPRKRLESELREALEQQPAGR</sequence>
<evidence type="ECO:0000256" key="9">
    <source>
        <dbReference type="PIRSR" id="PIRSR000077-4"/>
    </source>
</evidence>
<dbReference type="GO" id="GO:0045454">
    <property type="term" value="P:cell redox homeostasis"/>
    <property type="evidence" value="ECO:0007669"/>
    <property type="project" value="TreeGrafter"/>
</dbReference>
<feature type="active site" description="Nucleophile" evidence="8">
    <location>
        <position position="34"/>
    </location>
</feature>
<dbReference type="Pfam" id="PF00085">
    <property type="entry name" value="Thioredoxin"/>
    <property type="match status" value="1"/>
</dbReference>
<keyword evidence="4 9" id="KW-1015">Disulfide bond</keyword>
<dbReference type="PRINTS" id="PR00421">
    <property type="entry name" value="THIOREDOXIN"/>
</dbReference>
<protein>
    <recommendedName>
        <fullName evidence="6 7">Thioredoxin</fullName>
    </recommendedName>
</protein>
<organism evidence="11 12">
    <name type="scientific">Solirubrobacter pauli</name>
    <dbReference type="NCBI Taxonomy" id="166793"/>
    <lineage>
        <taxon>Bacteria</taxon>
        <taxon>Bacillati</taxon>
        <taxon>Actinomycetota</taxon>
        <taxon>Thermoleophilia</taxon>
        <taxon>Solirubrobacterales</taxon>
        <taxon>Solirubrobacteraceae</taxon>
        <taxon>Solirubrobacter</taxon>
    </lineage>
</organism>
<dbReference type="OrthoDB" id="9790390at2"/>
<dbReference type="Gene3D" id="3.40.30.10">
    <property type="entry name" value="Glutaredoxin"/>
    <property type="match status" value="1"/>
</dbReference>
<keyword evidence="5 9" id="KW-0676">Redox-active center</keyword>
<dbReference type="AlphaFoldDB" id="A0A660LFS4"/>
<feature type="domain" description="Thioredoxin" evidence="10">
    <location>
        <begin position="1"/>
        <end position="110"/>
    </location>
</feature>
<dbReference type="InterPro" id="IPR013766">
    <property type="entry name" value="Thioredoxin_domain"/>
</dbReference>
<dbReference type="Proteomes" id="UP000278962">
    <property type="component" value="Unassembled WGS sequence"/>
</dbReference>
<keyword evidence="12" id="KW-1185">Reference proteome</keyword>
<dbReference type="PANTHER" id="PTHR45663">
    <property type="entry name" value="GEO12009P1"/>
    <property type="match status" value="1"/>
</dbReference>